<sequence length="93" mass="10851">MVLSLLSRQCKKTTFLMWNVTLYLKGYFNGKKRTTFQKYAETFKLKAVHLYKNDGRSYDAIAKELRMPIATPLKMWVKQIPNGNALSPYSLIQ</sequence>
<evidence type="ECO:0008006" key="3">
    <source>
        <dbReference type="Google" id="ProtNLM"/>
    </source>
</evidence>
<reference evidence="1 2" key="1">
    <citation type="submission" date="2012-04" db="EMBL/GenBank/DDBJ databases">
        <title>The Genome Sequence of Bacillus cereus VD078.</title>
        <authorList>
            <consortium name="The Broad Institute Genome Sequencing Platform"/>
            <consortium name="The Broad Institute Genome Sequencing Center for Infectious Disease"/>
            <person name="Feldgarden M."/>
            <person name="Van der Auwera G.A."/>
            <person name="Mahillon J."/>
            <person name="Duprez V."/>
            <person name="Timmery S."/>
            <person name="Mattelet C."/>
            <person name="Dierick K."/>
            <person name="Sun M."/>
            <person name="Yu Z."/>
            <person name="Zhu L."/>
            <person name="Hu X."/>
            <person name="Shank E.B."/>
            <person name="Swiecicka I."/>
            <person name="Hansen B.M."/>
            <person name="Andrup L."/>
            <person name="Young S.K."/>
            <person name="Zeng Q."/>
            <person name="Gargeya S."/>
            <person name="Fitzgerald M."/>
            <person name="Haas B."/>
            <person name="Abouelleil A."/>
            <person name="Alvarado L."/>
            <person name="Arachchi H.M."/>
            <person name="Berlin A."/>
            <person name="Chapman S.B."/>
            <person name="Goldberg J."/>
            <person name="Griggs A."/>
            <person name="Gujja S."/>
            <person name="Hansen M."/>
            <person name="Howarth C."/>
            <person name="Imamovic A."/>
            <person name="Larimer J."/>
            <person name="McCowen C."/>
            <person name="Montmayeur A."/>
            <person name="Murphy C."/>
            <person name="Neiman D."/>
            <person name="Pearson M."/>
            <person name="Priest M."/>
            <person name="Roberts A."/>
            <person name="Saif S."/>
            <person name="Shea T."/>
            <person name="Sisk P."/>
            <person name="Sykes S."/>
            <person name="Wortman J."/>
            <person name="Nusbaum C."/>
            <person name="Birren B."/>
        </authorList>
    </citation>
    <scope>NUCLEOTIDE SEQUENCE [LARGE SCALE GENOMIC DNA]</scope>
    <source>
        <strain evidence="1 2">VD078</strain>
    </source>
</reference>
<dbReference type="Gene3D" id="1.10.10.60">
    <property type="entry name" value="Homeodomain-like"/>
    <property type="match status" value="1"/>
</dbReference>
<protein>
    <recommendedName>
        <fullName evidence="3">Transposase</fullName>
    </recommendedName>
</protein>
<dbReference type="InterPro" id="IPR009057">
    <property type="entry name" value="Homeodomain-like_sf"/>
</dbReference>
<dbReference type="SUPFAM" id="SSF46689">
    <property type="entry name" value="Homeodomain-like"/>
    <property type="match status" value="1"/>
</dbReference>
<dbReference type="EMBL" id="AHEV01000047">
    <property type="protein sequence ID" value="EJR30467.1"/>
    <property type="molecule type" value="Genomic_DNA"/>
</dbReference>
<proteinExistence type="predicted"/>
<dbReference type="AlphaFoldDB" id="A0ABC9QWV2"/>
<dbReference type="Proteomes" id="UP000006976">
    <property type="component" value="Unassembled WGS sequence"/>
</dbReference>
<evidence type="ECO:0000313" key="1">
    <source>
        <dbReference type="EMBL" id="EJR30467.1"/>
    </source>
</evidence>
<evidence type="ECO:0000313" key="2">
    <source>
        <dbReference type="Proteomes" id="UP000006976"/>
    </source>
</evidence>
<organism evidence="1 2">
    <name type="scientific">Bacillus mycoides</name>
    <dbReference type="NCBI Taxonomy" id="1405"/>
    <lineage>
        <taxon>Bacteria</taxon>
        <taxon>Bacillati</taxon>
        <taxon>Bacillota</taxon>
        <taxon>Bacilli</taxon>
        <taxon>Bacillales</taxon>
        <taxon>Bacillaceae</taxon>
        <taxon>Bacillus</taxon>
        <taxon>Bacillus cereus group</taxon>
    </lineage>
</organism>
<name>A0ABC9QWV2_BACMY</name>
<accession>A0ABC9QWV2</accession>
<comment type="caution">
    <text evidence="1">The sequence shown here is derived from an EMBL/GenBank/DDBJ whole genome shotgun (WGS) entry which is preliminary data.</text>
</comment>
<gene>
    <name evidence="1" type="ORF">III_05582</name>
</gene>